<reference evidence="1 2" key="1">
    <citation type="submission" date="2015-03" db="EMBL/GenBank/DDBJ databases">
        <title>Genome assembly of Sandaracinus amylolyticus DSM 53668.</title>
        <authorList>
            <person name="Sharma G."/>
            <person name="Subramanian S."/>
        </authorList>
    </citation>
    <scope>NUCLEOTIDE SEQUENCE [LARGE SCALE GENOMIC DNA]</scope>
    <source>
        <strain evidence="1 2">DSM 53668</strain>
    </source>
</reference>
<dbReference type="EMBL" id="CP011125">
    <property type="protein sequence ID" value="AKF06904.1"/>
    <property type="molecule type" value="Genomic_DNA"/>
</dbReference>
<sequence length="148" mass="15604">MAHAVSRRARGDLLARPTEQRASLMEPRLVVVAALVASGLLLPGCVSAPRARIVGAPAPTRSGALLAETLASASDPIQRCVGATRGGTLRASLVFAPHGLVSSVQLPDWQAPTDDVEMRSCVADVLYGLELPPFDGKELHVDVAYDLW</sequence>
<protein>
    <submittedName>
        <fullName evidence="1">Uncharacterized protein</fullName>
    </submittedName>
</protein>
<dbReference type="KEGG" id="samy:DB32_004053"/>
<name>A0A0F6SFG5_9BACT</name>
<organism evidence="1 2">
    <name type="scientific">Sandaracinus amylolyticus</name>
    <dbReference type="NCBI Taxonomy" id="927083"/>
    <lineage>
        <taxon>Bacteria</taxon>
        <taxon>Pseudomonadati</taxon>
        <taxon>Myxococcota</taxon>
        <taxon>Polyangia</taxon>
        <taxon>Polyangiales</taxon>
        <taxon>Sandaracinaceae</taxon>
        <taxon>Sandaracinus</taxon>
    </lineage>
</organism>
<keyword evidence="2" id="KW-1185">Reference proteome</keyword>
<dbReference type="Proteomes" id="UP000034883">
    <property type="component" value="Chromosome"/>
</dbReference>
<gene>
    <name evidence="1" type="ORF">DB32_004053</name>
</gene>
<dbReference type="STRING" id="927083.DB32_004053"/>
<evidence type="ECO:0000313" key="1">
    <source>
        <dbReference type="EMBL" id="AKF06904.1"/>
    </source>
</evidence>
<proteinExistence type="predicted"/>
<accession>A0A0F6SFG5</accession>
<dbReference type="AlphaFoldDB" id="A0A0F6SFG5"/>
<evidence type="ECO:0000313" key="2">
    <source>
        <dbReference type="Proteomes" id="UP000034883"/>
    </source>
</evidence>